<dbReference type="InterPro" id="IPR003675">
    <property type="entry name" value="Rce1/LyrA-like_dom"/>
</dbReference>
<dbReference type="PANTHER" id="PTHR43592">
    <property type="entry name" value="CAAX AMINO TERMINAL PROTEASE"/>
    <property type="match status" value="1"/>
</dbReference>
<protein>
    <recommendedName>
        <fullName evidence="2">CAAX prenyl protease 2/Lysostaphin resistance protein A-like domain-containing protein</fullName>
    </recommendedName>
</protein>
<organism evidence="3">
    <name type="scientific">marine sediment metagenome</name>
    <dbReference type="NCBI Taxonomy" id="412755"/>
    <lineage>
        <taxon>unclassified sequences</taxon>
        <taxon>metagenomes</taxon>
        <taxon>ecological metagenomes</taxon>
    </lineage>
</organism>
<feature type="transmembrane region" description="Helical" evidence="1">
    <location>
        <begin position="40"/>
        <end position="56"/>
    </location>
</feature>
<reference evidence="3" key="1">
    <citation type="journal article" date="2014" name="Front. Microbiol.">
        <title>High frequency of phylogenetically diverse reductive dehalogenase-homologous genes in deep subseafloor sedimentary metagenomes.</title>
        <authorList>
            <person name="Kawai M."/>
            <person name="Futagami T."/>
            <person name="Toyoda A."/>
            <person name="Takaki Y."/>
            <person name="Nishi S."/>
            <person name="Hori S."/>
            <person name="Arai W."/>
            <person name="Tsubouchi T."/>
            <person name="Morono Y."/>
            <person name="Uchiyama I."/>
            <person name="Ito T."/>
            <person name="Fujiyama A."/>
            <person name="Inagaki F."/>
            <person name="Takami H."/>
        </authorList>
    </citation>
    <scope>NUCLEOTIDE SEQUENCE</scope>
    <source>
        <strain evidence="3">Expedition CK06-06</strain>
    </source>
</reference>
<proteinExistence type="predicted"/>
<sequence>MSGASPPWLAVMVITAAVIVPIGEELLFRGLAQSLLRRHFGPWPAVLIASAIFAAAHWSQPQAVPSLFVLAVVIGYNYERTGRLLAPILIHTLFNAANMALRLIG</sequence>
<accession>X1I3U3</accession>
<evidence type="ECO:0000256" key="1">
    <source>
        <dbReference type="SAM" id="Phobius"/>
    </source>
</evidence>
<dbReference type="PANTHER" id="PTHR43592:SF15">
    <property type="entry name" value="CAAX AMINO TERMINAL PROTEASE FAMILY PROTEIN"/>
    <property type="match status" value="1"/>
</dbReference>
<dbReference type="EMBL" id="BARU01044100">
    <property type="protein sequence ID" value="GAH76387.1"/>
    <property type="molecule type" value="Genomic_DNA"/>
</dbReference>
<evidence type="ECO:0000259" key="2">
    <source>
        <dbReference type="Pfam" id="PF02517"/>
    </source>
</evidence>
<dbReference type="AlphaFoldDB" id="X1I3U3"/>
<comment type="caution">
    <text evidence="3">The sequence shown here is derived from an EMBL/GenBank/DDBJ whole genome shotgun (WGS) entry which is preliminary data.</text>
</comment>
<name>X1I3U3_9ZZZZ</name>
<dbReference type="GO" id="GO:0004175">
    <property type="term" value="F:endopeptidase activity"/>
    <property type="evidence" value="ECO:0007669"/>
    <property type="project" value="UniProtKB-ARBA"/>
</dbReference>
<dbReference type="GO" id="GO:0080120">
    <property type="term" value="P:CAAX-box protein maturation"/>
    <property type="evidence" value="ECO:0007669"/>
    <property type="project" value="UniProtKB-ARBA"/>
</dbReference>
<keyword evidence="1" id="KW-0472">Membrane</keyword>
<feature type="domain" description="CAAX prenyl protease 2/Lysostaphin resistance protein A-like" evidence="2">
    <location>
        <begin position="7"/>
        <end position="96"/>
    </location>
</feature>
<gene>
    <name evidence="3" type="ORF">S03H2_67377</name>
</gene>
<evidence type="ECO:0000313" key="3">
    <source>
        <dbReference type="EMBL" id="GAH76387.1"/>
    </source>
</evidence>
<keyword evidence="1" id="KW-1133">Transmembrane helix</keyword>
<keyword evidence="1" id="KW-0812">Transmembrane</keyword>
<dbReference type="Pfam" id="PF02517">
    <property type="entry name" value="Rce1-like"/>
    <property type="match status" value="1"/>
</dbReference>
<feature type="transmembrane region" description="Helical" evidence="1">
    <location>
        <begin position="6"/>
        <end position="28"/>
    </location>
</feature>